<dbReference type="Proteomes" id="UP001608902">
    <property type="component" value="Unassembled WGS sequence"/>
</dbReference>
<organism evidence="1 2">
    <name type="scientific">Gnathostoma spinigerum</name>
    <dbReference type="NCBI Taxonomy" id="75299"/>
    <lineage>
        <taxon>Eukaryota</taxon>
        <taxon>Metazoa</taxon>
        <taxon>Ecdysozoa</taxon>
        <taxon>Nematoda</taxon>
        <taxon>Chromadorea</taxon>
        <taxon>Rhabditida</taxon>
        <taxon>Spirurina</taxon>
        <taxon>Gnathostomatomorpha</taxon>
        <taxon>Gnathostomatoidea</taxon>
        <taxon>Gnathostomatidae</taxon>
        <taxon>Gnathostoma</taxon>
    </lineage>
</organism>
<comment type="caution">
    <text evidence="1">The sequence shown here is derived from an EMBL/GenBank/DDBJ whole genome shotgun (WGS) entry which is preliminary data.</text>
</comment>
<dbReference type="EMBL" id="JBGFUD010002265">
    <property type="protein sequence ID" value="MFH4977381.1"/>
    <property type="molecule type" value="Genomic_DNA"/>
</dbReference>
<sequence length="126" mass="12897">MINPSATAFAVTRGGVDSCGIVTTCARTESGQLPLNTSAASVAENGAAAGVGTSSFVFPQHQPASWALMGIMPQQHLPQDIGAPTNFGIANDPPAASQIGAISQQLNQDTTAKQSLNPSLYQVVFL</sequence>
<evidence type="ECO:0000313" key="1">
    <source>
        <dbReference type="EMBL" id="MFH4977381.1"/>
    </source>
</evidence>
<name>A0ABD6EJ02_9BILA</name>
<proteinExistence type="predicted"/>
<reference evidence="1 2" key="1">
    <citation type="submission" date="2024-08" db="EMBL/GenBank/DDBJ databases">
        <title>Gnathostoma spinigerum genome.</title>
        <authorList>
            <person name="Gonzalez-Bertolin B."/>
            <person name="Monzon S."/>
            <person name="Zaballos A."/>
            <person name="Jimenez P."/>
            <person name="Dekumyoy P."/>
            <person name="Varona S."/>
            <person name="Cuesta I."/>
            <person name="Sumanam S."/>
            <person name="Adisakwattana P."/>
            <person name="Gasser R.B."/>
            <person name="Hernandez-Gonzalez A."/>
            <person name="Young N.D."/>
            <person name="Perteguer M.J."/>
        </authorList>
    </citation>
    <scope>NUCLEOTIDE SEQUENCE [LARGE SCALE GENOMIC DNA]</scope>
    <source>
        <strain evidence="1">AL3</strain>
        <tissue evidence="1">Liver</tissue>
    </source>
</reference>
<evidence type="ECO:0000313" key="2">
    <source>
        <dbReference type="Proteomes" id="UP001608902"/>
    </source>
</evidence>
<protein>
    <submittedName>
        <fullName evidence="1">Uncharacterized protein</fullName>
    </submittedName>
</protein>
<accession>A0ABD6EJ02</accession>
<dbReference type="AlphaFoldDB" id="A0ABD6EJ02"/>
<keyword evidence="2" id="KW-1185">Reference proteome</keyword>
<gene>
    <name evidence="1" type="ORF">AB6A40_004090</name>
</gene>